<dbReference type="EMBL" id="JADCKF010000011">
    <property type="protein sequence ID" value="MBE5056760.1"/>
    <property type="molecule type" value="Genomic_DNA"/>
</dbReference>
<dbReference type="PROSITE" id="PS50943">
    <property type="entry name" value="HTH_CROC1"/>
    <property type="match status" value="1"/>
</dbReference>
<name>A0ABR9RDH8_9FIRM</name>
<dbReference type="InterPro" id="IPR001387">
    <property type="entry name" value="Cro/C1-type_HTH"/>
</dbReference>
<evidence type="ECO:0000256" key="1">
    <source>
        <dbReference type="ARBA" id="ARBA00023125"/>
    </source>
</evidence>
<dbReference type="CDD" id="cd00093">
    <property type="entry name" value="HTH_XRE"/>
    <property type="match status" value="1"/>
</dbReference>
<dbReference type="InterPro" id="IPR010982">
    <property type="entry name" value="Lambda_DNA-bd_dom_sf"/>
</dbReference>
<dbReference type="SMART" id="SM00530">
    <property type="entry name" value="HTH_XRE"/>
    <property type="match status" value="1"/>
</dbReference>
<protein>
    <submittedName>
        <fullName evidence="3">Helix-turn-helix transcriptional regulator</fullName>
    </submittedName>
</protein>
<dbReference type="Gene3D" id="1.10.260.40">
    <property type="entry name" value="lambda repressor-like DNA-binding domains"/>
    <property type="match status" value="1"/>
</dbReference>
<keyword evidence="4" id="KW-1185">Reference proteome</keyword>
<dbReference type="PANTHER" id="PTHR46558:SF11">
    <property type="entry name" value="HTH-TYPE TRANSCRIPTIONAL REGULATOR XRE"/>
    <property type="match status" value="1"/>
</dbReference>
<evidence type="ECO:0000313" key="3">
    <source>
        <dbReference type="EMBL" id="MBE5056760.1"/>
    </source>
</evidence>
<dbReference type="PANTHER" id="PTHR46558">
    <property type="entry name" value="TRACRIPTIONAL REGULATORY PROTEIN-RELATED-RELATED"/>
    <property type="match status" value="1"/>
</dbReference>
<comment type="caution">
    <text evidence="3">The sequence shown here is derived from an EMBL/GenBank/DDBJ whole genome shotgun (WGS) entry which is preliminary data.</text>
</comment>
<feature type="domain" description="HTH cro/C1-type" evidence="2">
    <location>
        <begin position="9"/>
        <end position="63"/>
    </location>
</feature>
<keyword evidence="1" id="KW-0238">DNA-binding</keyword>
<dbReference type="SUPFAM" id="SSF47413">
    <property type="entry name" value="lambda repressor-like DNA-binding domains"/>
    <property type="match status" value="1"/>
</dbReference>
<evidence type="ECO:0000259" key="2">
    <source>
        <dbReference type="PROSITE" id="PS50943"/>
    </source>
</evidence>
<reference evidence="3 4" key="1">
    <citation type="submission" date="2020-10" db="EMBL/GenBank/DDBJ databases">
        <title>ChiBAC.</title>
        <authorList>
            <person name="Zenner C."/>
            <person name="Hitch T.C.A."/>
            <person name="Clavel T."/>
        </authorList>
    </citation>
    <scope>NUCLEOTIDE SEQUENCE [LARGE SCALE GENOMIC DNA]</scope>
    <source>
        <strain evidence="3 4">DSM 107456</strain>
    </source>
</reference>
<organism evidence="3 4">
    <name type="scientific">Pseudoflavonifractor gallinarum</name>
    <dbReference type="NCBI Taxonomy" id="2779352"/>
    <lineage>
        <taxon>Bacteria</taxon>
        <taxon>Bacillati</taxon>
        <taxon>Bacillota</taxon>
        <taxon>Clostridia</taxon>
        <taxon>Eubacteriales</taxon>
        <taxon>Oscillospiraceae</taxon>
        <taxon>Pseudoflavonifractor</taxon>
    </lineage>
</organism>
<gene>
    <name evidence="3" type="ORF">INF37_12260</name>
</gene>
<dbReference type="Proteomes" id="UP000806211">
    <property type="component" value="Unassembled WGS sequence"/>
</dbReference>
<dbReference type="Pfam" id="PF01381">
    <property type="entry name" value="HTH_3"/>
    <property type="match status" value="1"/>
</dbReference>
<sequence>MGAVAYARIRDLREDKDLSQRELAEILNCSQRIYSNYERGDVDIPTEILQKLAQFHKTSVDYLLGLTDEQRPYPRRRE</sequence>
<accession>A0ABR9RDH8</accession>
<evidence type="ECO:0000313" key="4">
    <source>
        <dbReference type="Proteomes" id="UP000806211"/>
    </source>
</evidence>
<proteinExistence type="predicted"/>